<evidence type="ECO:0000313" key="1">
    <source>
        <dbReference type="EMBL" id="KAJ8370559.1"/>
    </source>
</evidence>
<dbReference type="Proteomes" id="UP001152622">
    <property type="component" value="Chromosome 3"/>
</dbReference>
<sequence>MTRRPGVRAQDIPFATHYNVPLSPMKRGIHTPSDGMDGRYRSIALSLPCPQLRGTRPSLAARRACFWNGAPVPPTPPAFAGQ</sequence>
<organism evidence="1 2">
    <name type="scientific">Synaphobranchus kaupii</name>
    <name type="common">Kaup's arrowtooth eel</name>
    <dbReference type="NCBI Taxonomy" id="118154"/>
    <lineage>
        <taxon>Eukaryota</taxon>
        <taxon>Metazoa</taxon>
        <taxon>Chordata</taxon>
        <taxon>Craniata</taxon>
        <taxon>Vertebrata</taxon>
        <taxon>Euteleostomi</taxon>
        <taxon>Actinopterygii</taxon>
        <taxon>Neopterygii</taxon>
        <taxon>Teleostei</taxon>
        <taxon>Anguilliformes</taxon>
        <taxon>Synaphobranchidae</taxon>
        <taxon>Synaphobranchus</taxon>
    </lineage>
</organism>
<proteinExistence type="predicted"/>
<reference evidence="1" key="1">
    <citation type="journal article" date="2023" name="Science">
        <title>Genome structures resolve the early diversification of teleost fishes.</title>
        <authorList>
            <person name="Parey E."/>
            <person name="Louis A."/>
            <person name="Montfort J."/>
            <person name="Bouchez O."/>
            <person name="Roques C."/>
            <person name="Iampietro C."/>
            <person name="Lluch J."/>
            <person name="Castinel A."/>
            <person name="Donnadieu C."/>
            <person name="Desvignes T."/>
            <person name="Floi Bucao C."/>
            <person name="Jouanno E."/>
            <person name="Wen M."/>
            <person name="Mejri S."/>
            <person name="Dirks R."/>
            <person name="Jansen H."/>
            <person name="Henkel C."/>
            <person name="Chen W.J."/>
            <person name="Zahm M."/>
            <person name="Cabau C."/>
            <person name="Klopp C."/>
            <person name="Thompson A.W."/>
            <person name="Robinson-Rechavi M."/>
            <person name="Braasch I."/>
            <person name="Lecointre G."/>
            <person name="Bobe J."/>
            <person name="Postlethwait J.H."/>
            <person name="Berthelot C."/>
            <person name="Roest Crollius H."/>
            <person name="Guiguen Y."/>
        </authorList>
    </citation>
    <scope>NUCLEOTIDE SEQUENCE</scope>
    <source>
        <strain evidence="1">WJC10195</strain>
    </source>
</reference>
<protein>
    <submittedName>
        <fullName evidence="1">Uncharacterized protein</fullName>
    </submittedName>
</protein>
<keyword evidence="2" id="KW-1185">Reference proteome</keyword>
<dbReference type="AlphaFoldDB" id="A0A9Q1G049"/>
<gene>
    <name evidence="1" type="ORF">SKAU_G00105870</name>
</gene>
<accession>A0A9Q1G049</accession>
<comment type="caution">
    <text evidence="1">The sequence shown here is derived from an EMBL/GenBank/DDBJ whole genome shotgun (WGS) entry which is preliminary data.</text>
</comment>
<dbReference type="EMBL" id="JAINUF010000003">
    <property type="protein sequence ID" value="KAJ8370559.1"/>
    <property type="molecule type" value="Genomic_DNA"/>
</dbReference>
<name>A0A9Q1G049_SYNKA</name>
<evidence type="ECO:0000313" key="2">
    <source>
        <dbReference type="Proteomes" id="UP001152622"/>
    </source>
</evidence>